<sequence length="235" mass="26463">MIPTDSQDGFSILLRIQNLEWSTWFLVFAVSLLTAVISHSGILTTYLPTITLTPYNIQNGLRLTGLVIGPIAGLITIFTFFRRRNQPTEQFKSIQNELEDKPNQEDMAEMIDKFSQREDPLESMETLVTFLIPPEILGEMDTVYSQNRDQILEVADNLCPSPDDYMDYHHPAPLAFLIGTTVTGVIREAINEGVQGDVLSGATHYLTCVYFGVRAMEDANISINSDVHQMDESER</sequence>
<evidence type="ECO:0000313" key="2">
    <source>
        <dbReference type="EMBL" id="MFC4989277.1"/>
    </source>
</evidence>
<keyword evidence="3" id="KW-1185">Reference proteome</keyword>
<gene>
    <name evidence="2" type="ORF">ACFPFO_16230</name>
</gene>
<evidence type="ECO:0000256" key="1">
    <source>
        <dbReference type="SAM" id="Phobius"/>
    </source>
</evidence>
<organism evidence="2 3">
    <name type="scientific">Saliphagus infecundisoli</name>
    <dbReference type="NCBI Taxonomy" id="1849069"/>
    <lineage>
        <taxon>Archaea</taxon>
        <taxon>Methanobacteriati</taxon>
        <taxon>Methanobacteriota</taxon>
        <taxon>Stenosarchaea group</taxon>
        <taxon>Halobacteria</taxon>
        <taxon>Halobacteriales</taxon>
        <taxon>Natrialbaceae</taxon>
        <taxon>Saliphagus</taxon>
    </lineage>
</organism>
<feature type="transmembrane region" description="Helical" evidence="1">
    <location>
        <begin position="21"/>
        <end position="43"/>
    </location>
</feature>
<keyword evidence="1" id="KW-0472">Membrane</keyword>
<reference evidence="2 3" key="1">
    <citation type="journal article" date="2019" name="Int. J. Syst. Evol. Microbiol.">
        <title>The Global Catalogue of Microorganisms (GCM) 10K type strain sequencing project: providing services to taxonomists for standard genome sequencing and annotation.</title>
        <authorList>
            <consortium name="The Broad Institute Genomics Platform"/>
            <consortium name="The Broad Institute Genome Sequencing Center for Infectious Disease"/>
            <person name="Wu L."/>
            <person name="Ma J."/>
        </authorList>
    </citation>
    <scope>NUCLEOTIDE SEQUENCE [LARGE SCALE GENOMIC DNA]</scope>
    <source>
        <strain evidence="2 3">CGMCC 1.15824</strain>
    </source>
</reference>
<proteinExistence type="predicted"/>
<evidence type="ECO:0000313" key="3">
    <source>
        <dbReference type="Proteomes" id="UP001595925"/>
    </source>
</evidence>
<accession>A0ABD5QHP4</accession>
<protein>
    <submittedName>
        <fullName evidence="2">Uncharacterized protein</fullName>
    </submittedName>
</protein>
<dbReference type="Proteomes" id="UP001595925">
    <property type="component" value="Unassembled WGS sequence"/>
</dbReference>
<name>A0ABD5QHP4_9EURY</name>
<keyword evidence="1" id="KW-0812">Transmembrane</keyword>
<comment type="caution">
    <text evidence="2">The sequence shown here is derived from an EMBL/GenBank/DDBJ whole genome shotgun (WGS) entry which is preliminary data.</text>
</comment>
<keyword evidence="1" id="KW-1133">Transmembrane helix</keyword>
<feature type="transmembrane region" description="Helical" evidence="1">
    <location>
        <begin position="63"/>
        <end position="81"/>
    </location>
</feature>
<dbReference type="RefSeq" id="WP_224829887.1">
    <property type="nucleotide sequence ID" value="NZ_JAIVEF010000030.1"/>
</dbReference>
<dbReference type="EMBL" id="JBHSJG010000044">
    <property type="protein sequence ID" value="MFC4989277.1"/>
    <property type="molecule type" value="Genomic_DNA"/>
</dbReference>
<dbReference type="AlphaFoldDB" id="A0ABD5QHP4"/>